<gene>
    <name evidence="1" type="ORF">LSH36_1g17020</name>
</gene>
<evidence type="ECO:0000313" key="1">
    <source>
        <dbReference type="EMBL" id="KAK2170696.1"/>
    </source>
</evidence>
<keyword evidence="2" id="KW-1185">Reference proteome</keyword>
<evidence type="ECO:0000313" key="2">
    <source>
        <dbReference type="Proteomes" id="UP001208570"/>
    </source>
</evidence>
<protein>
    <submittedName>
        <fullName evidence="1">Uncharacterized protein</fullName>
    </submittedName>
</protein>
<comment type="caution">
    <text evidence="1">The sequence shown here is derived from an EMBL/GenBank/DDBJ whole genome shotgun (WGS) entry which is preliminary data.</text>
</comment>
<proteinExistence type="predicted"/>
<dbReference type="EMBL" id="JAODUP010000001">
    <property type="protein sequence ID" value="KAK2170696.1"/>
    <property type="molecule type" value="Genomic_DNA"/>
</dbReference>
<dbReference type="Proteomes" id="UP001208570">
    <property type="component" value="Unassembled WGS sequence"/>
</dbReference>
<accession>A0AAD9NJL0</accession>
<organism evidence="1 2">
    <name type="scientific">Paralvinella palmiformis</name>
    <dbReference type="NCBI Taxonomy" id="53620"/>
    <lineage>
        <taxon>Eukaryota</taxon>
        <taxon>Metazoa</taxon>
        <taxon>Spiralia</taxon>
        <taxon>Lophotrochozoa</taxon>
        <taxon>Annelida</taxon>
        <taxon>Polychaeta</taxon>
        <taxon>Sedentaria</taxon>
        <taxon>Canalipalpata</taxon>
        <taxon>Terebellida</taxon>
        <taxon>Terebelliformia</taxon>
        <taxon>Alvinellidae</taxon>
        <taxon>Paralvinella</taxon>
    </lineage>
</organism>
<sequence>MWYMDATFKVIRNLLIQMFSVHDFVRQEDSTKQVPFVSSMMSHCSKHDYIVISCGIMDILPSPPQVQLVVLEYKAIWRTMRIVTPNIKV</sequence>
<dbReference type="AlphaFoldDB" id="A0AAD9NJL0"/>
<name>A0AAD9NJL0_9ANNE</name>
<reference evidence="1" key="1">
    <citation type="journal article" date="2023" name="Mol. Biol. Evol.">
        <title>Third-Generation Sequencing Reveals the Adaptive Role of the Epigenome in Three Deep-Sea Polychaetes.</title>
        <authorList>
            <person name="Perez M."/>
            <person name="Aroh O."/>
            <person name="Sun Y."/>
            <person name="Lan Y."/>
            <person name="Juniper S.K."/>
            <person name="Young C.R."/>
            <person name="Angers B."/>
            <person name="Qian P.Y."/>
        </authorList>
    </citation>
    <scope>NUCLEOTIDE SEQUENCE</scope>
    <source>
        <strain evidence="1">P08H-3</strain>
    </source>
</reference>